<evidence type="ECO:0000256" key="1">
    <source>
        <dbReference type="SAM" id="Coils"/>
    </source>
</evidence>
<dbReference type="Proteomes" id="UP000193465">
    <property type="component" value="Unassembled WGS sequence"/>
</dbReference>
<evidence type="ECO:0000313" key="3">
    <source>
        <dbReference type="Proteomes" id="UP000193465"/>
    </source>
</evidence>
<keyword evidence="3" id="KW-1185">Reference proteome</keyword>
<reference evidence="2 3" key="1">
    <citation type="submission" date="2016-01" db="EMBL/GenBank/DDBJ databases">
        <title>The new phylogeny of the genus Mycobacterium.</title>
        <authorList>
            <person name="Tarcisio F."/>
            <person name="Conor M."/>
            <person name="Antonella G."/>
            <person name="Elisabetta G."/>
            <person name="Giulia F.S."/>
            <person name="Sara T."/>
            <person name="Anna F."/>
            <person name="Clotilde B."/>
            <person name="Roberto B."/>
            <person name="Veronica D.S."/>
            <person name="Fabio R."/>
            <person name="Monica P."/>
            <person name="Olivier J."/>
            <person name="Enrico T."/>
            <person name="Nicola S."/>
        </authorList>
    </citation>
    <scope>NUCLEOTIDE SEQUENCE [LARGE SCALE GENOMIC DNA]</scope>
    <source>
        <strain evidence="2 3">ATCC 27353</strain>
    </source>
</reference>
<dbReference type="EMBL" id="LQOT01000073">
    <property type="protein sequence ID" value="ORV40408.1"/>
    <property type="molecule type" value="Genomic_DNA"/>
</dbReference>
<dbReference type="STRING" id="188915.AWC02_18730"/>
<gene>
    <name evidence="2" type="ORF">AWC02_18730</name>
</gene>
<evidence type="ECO:0000313" key="2">
    <source>
        <dbReference type="EMBL" id="ORV40408.1"/>
    </source>
</evidence>
<sequence>MRGFDRTAVADYLARLHDEIDYLRDRAKSLNAVRTQAESDREQLIAELARLQKDVVHRAADADCRRGELGAEIQNLRSRLAEATGAENPAVEAPERLTVMMRMAAEEARHVKELACREAEALTRDLREKLVAARCERAAAGEELAGVESAARTRQIKILDIATAEAQQILRWAREERTRIAEQTAEAQQRRRALYRRLAEEDERRRLASNEALDNQIKRSWEDDERNRRRSRRKLERKLQAAWEQVEANIAALDKQARAQAAALIADAERQAEALRERAHADVELLRVERAAIRADLDEIQKWIGAAGSETQGVRPP</sequence>
<dbReference type="RefSeq" id="WP_085130226.1">
    <property type="nucleotide sequence ID" value="NZ_LQOT01000073.1"/>
</dbReference>
<organism evidence="2 3">
    <name type="scientific">Mycolicibacter engbaekii</name>
    <dbReference type="NCBI Taxonomy" id="188915"/>
    <lineage>
        <taxon>Bacteria</taxon>
        <taxon>Bacillati</taxon>
        <taxon>Actinomycetota</taxon>
        <taxon>Actinomycetes</taxon>
        <taxon>Mycobacteriales</taxon>
        <taxon>Mycobacteriaceae</taxon>
        <taxon>Mycolicibacter</taxon>
    </lineage>
</organism>
<protein>
    <submittedName>
        <fullName evidence="2">Uncharacterized protein</fullName>
    </submittedName>
</protein>
<accession>A0A1X1T7B2</accession>
<dbReference type="AlphaFoldDB" id="A0A1X1T7B2"/>
<proteinExistence type="predicted"/>
<comment type="caution">
    <text evidence="2">The sequence shown here is derived from an EMBL/GenBank/DDBJ whole genome shotgun (WGS) entry which is preliminary data.</text>
</comment>
<name>A0A1X1T7B2_9MYCO</name>
<keyword evidence="1" id="KW-0175">Coiled coil</keyword>
<feature type="coiled-coil region" evidence="1">
    <location>
        <begin position="13"/>
        <end position="54"/>
    </location>
</feature>
<feature type="coiled-coil region" evidence="1">
    <location>
        <begin position="258"/>
        <end position="285"/>
    </location>
</feature>